<protein>
    <submittedName>
        <fullName evidence="4">Unannotated protein</fullName>
    </submittedName>
</protein>
<dbReference type="AlphaFoldDB" id="A0A6J7PVP5"/>
<dbReference type="EMBL" id="CAFABA010000185">
    <property type="protein sequence ID" value="CAB4836495.1"/>
    <property type="molecule type" value="Genomic_DNA"/>
</dbReference>
<sequence>MTLAALPGLHVLPVDVTIGDIFDIFPGRVDVLDLATGKRELFEVAASTLDFPVYARPNWDSFEECLNDLSWLPSGPRVLVITGSSILAERDPDAWDVSLAVWARAVRTHARGSTPLHVFLID</sequence>
<dbReference type="InterPro" id="IPR000468">
    <property type="entry name" value="Barstar"/>
</dbReference>
<evidence type="ECO:0000259" key="1">
    <source>
        <dbReference type="Pfam" id="PF01337"/>
    </source>
</evidence>
<evidence type="ECO:0000313" key="2">
    <source>
        <dbReference type="EMBL" id="CAB4738243.1"/>
    </source>
</evidence>
<dbReference type="EMBL" id="CAFBOS010000133">
    <property type="protein sequence ID" value="CAB5006154.1"/>
    <property type="molecule type" value="Genomic_DNA"/>
</dbReference>
<dbReference type="Gene3D" id="3.30.370.10">
    <property type="entry name" value="Barstar-like"/>
    <property type="match status" value="1"/>
</dbReference>
<accession>A0A6J7PVP5</accession>
<dbReference type="SUPFAM" id="SSF52038">
    <property type="entry name" value="Barstar-related"/>
    <property type="match status" value="1"/>
</dbReference>
<feature type="domain" description="Barstar (barnase inhibitor)" evidence="1">
    <location>
        <begin position="35"/>
        <end position="120"/>
    </location>
</feature>
<gene>
    <name evidence="2" type="ORF">UFOPK2754_00978</name>
    <name evidence="3" type="ORF">UFOPK3139_02939</name>
    <name evidence="4" type="ORF">UFOPK3967_01981</name>
</gene>
<reference evidence="4" key="1">
    <citation type="submission" date="2020-05" db="EMBL/GenBank/DDBJ databases">
        <authorList>
            <person name="Chiriac C."/>
            <person name="Salcher M."/>
            <person name="Ghai R."/>
            <person name="Kavagutti S V."/>
        </authorList>
    </citation>
    <scope>NUCLEOTIDE SEQUENCE</scope>
</reference>
<evidence type="ECO:0000313" key="3">
    <source>
        <dbReference type="EMBL" id="CAB4836495.1"/>
    </source>
</evidence>
<evidence type="ECO:0000313" key="4">
    <source>
        <dbReference type="EMBL" id="CAB5006154.1"/>
    </source>
</evidence>
<dbReference type="EMBL" id="CAEZYR010000027">
    <property type="protein sequence ID" value="CAB4738243.1"/>
    <property type="molecule type" value="Genomic_DNA"/>
</dbReference>
<name>A0A6J7PVP5_9ZZZZ</name>
<dbReference type="Pfam" id="PF01337">
    <property type="entry name" value="Barstar"/>
    <property type="match status" value="1"/>
</dbReference>
<organism evidence="4">
    <name type="scientific">freshwater metagenome</name>
    <dbReference type="NCBI Taxonomy" id="449393"/>
    <lineage>
        <taxon>unclassified sequences</taxon>
        <taxon>metagenomes</taxon>
        <taxon>ecological metagenomes</taxon>
    </lineage>
</organism>
<dbReference type="InterPro" id="IPR035905">
    <property type="entry name" value="Barstar-like_sf"/>
</dbReference>
<proteinExistence type="predicted"/>